<keyword evidence="3" id="KW-1185">Reference proteome</keyword>
<dbReference type="Proteomes" id="UP000433181">
    <property type="component" value="Unassembled WGS sequence"/>
</dbReference>
<keyword evidence="1" id="KW-0812">Transmembrane</keyword>
<dbReference type="GeneID" id="96778079"/>
<keyword evidence="1" id="KW-1133">Transmembrane helix</keyword>
<dbReference type="EMBL" id="VUNR01000005">
    <property type="protein sequence ID" value="MSU08166.1"/>
    <property type="molecule type" value="Genomic_DNA"/>
</dbReference>
<proteinExistence type="predicted"/>
<keyword evidence="1" id="KW-0472">Membrane</keyword>
<feature type="transmembrane region" description="Helical" evidence="1">
    <location>
        <begin position="6"/>
        <end position="25"/>
    </location>
</feature>
<dbReference type="RefSeq" id="WP_154406322.1">
    <property type="nucleotide sequence ID" value="NZ_VUNR01000005.1"/>
</dbReference>
<comment type="caution">
    <text evidence="2">The sequence shown here is derived from an EMBL/GenBank/DDBJ whole genome shotgun (WGS) entry which is preliminary data.</text>
</comment>
<organism evidence="2 3">
    <name type="scientific">Anaerovibrio slackiae</name>
    <dbReference type="NCBI Taxonomy" id="2652309"/>
    <lineage>
        <taxon>Bacteria</taxon>
        <taxon>Bacillati</taxon>
        <taxon>Bacillota</taxon>
        <taxon>Negativicutes</taxon>
        <taxon>Selenomonadales</taxon>
        <taxon>Selenomonadaceae</taxon>
        <taxon>Anaerovibrio</taxon>
    </lineage>
</organism>
<evidence type="ECO:0000256" key="1">
    <source>
        <dbReference type="SAM" id="Phobius"/>
    </source>
</evidence>
<name>A0A6I2UHC7_9FIRM</name>
<evidence type="ECO:0000313" key="3">
    <source>
        <dbReference type="Proteomes" id="UP000433181"/>
    </source>
</evidence>
<reference evidence="2 3" key="1">
    <citation type="submission" date="2019-08" db="EMBL/GenBank/DDBJ databases">
        <title>In-depth cultivation of the pig gut microbiome towards novel bacterial diversity and tailored functional studies.</title>
        <authorList>
            <person name="Wylensek D."/>
            <person name="Hitch T.C.A."/>
            <person name="Clavel T."/>
        </authorList>
    </citation>
    <scope>NUCLEOTIDE SEQUENCE [LARGE SCALE GENOMIC DNA]</scope>
    <source>
        <strain evidence="2 3">WCA-693-APC-5D-A</strain>
    </source>
</reference>
<accession>A0A6I2UHC7</accession>
<protein>
    <submittedName>
        <fullName evidence="2">Uncharacterized protein</fullName>
    </submittedName>
</protein>
<sequence length="62" mass="7134">MLRSFIIFAVMVIAGTFVYLVVNYAKGFGRCIMDIKKRFMDSISDDGVPENIKVTKLRRTRT</sequence>
<evidence type="ECO:0000313" key="2">
    <source>
        <dbReference type="EMBL" id="MSU08166.1"/>
    </source>
</evidence>
<dbReference type="AlphaFoldDB" id="A0A6I2UHC7"/>
<gene>
    <name evidence="2" type="ORF">FYJ84_04055</name>
</gene>